<evidence type="ECO:0000313" key="3">
    <source>
        <dbReference type="Proteomes" id="UP001054945"/>
    </source>
</evidence>
<feature type="region of interest" description="Disordered" evidence="1">
    <location>
        <begin position="1"/>
        <end position="21"/>
    </location>
</feature>
<dbReference type="EMBL" id="BPLR01006345">
    <property type="protein sequence ID" value="GIY09236.1"/>
    <property type="molecule type" value="Genomic_DNA"/>
</dbReference>
<evidence type="ECO:0000313" key="2">
    <source>
        <dbReference type="EMBL" id="GIY09236.1"/>
    </source>
</evidence>
<protein>
    <submittedName>
        <fullName evidence="2">Uncharacterized protein</fullName>
    </submittedName>
</protein>
<dbReference type="AlphaFoldDB" id="A0AAV4QMC2"/>
<evidence type="ECO:0000256" key="1">
    <source>
        <dbReference type="SAM" id="MobiDB-lite"/>
    </source>
</evidence>
<name>A0AAV4QMC2_CAEEX</name>
<sequence length="97" mass="11286">MSTWTFSPRLSGERNKEKKLGNFSRKKKGTILRMTYKTGFGNPFRGWGGGCSTSYHFECFESRGSDPSREGFVQRRWKRERSEVIDTGLQCILNFTF</sequence>
<proteinExistence type="predicted"/>
<reference evidence="2 3" key="1">
    <citation type="submission" date="2021-06" db="EMBL/GenBank/DDBJ databases">
        <title>Caerostris extrusa draft genome.</title>
        <authorList>
            <person name="Kono N."/>
            <person name="Arakawa K."/>
        </authorList>
    </citation>
    <scope>NUCLEOTIDE SEQUENCE [LARGE SCALE GENOMIC DNA]</scope>
</reference>
<keyword evidence="3" id="KW-1185">Reference proteome</keyword>
<feature type="compositionally biased region" description="Basic and acidic residues" evidence="1">
    <location>
        <begin position="11"/>
        <end position="20"/>
    </location>
</feature>
<dbReference type="Proteomes" id="UP001054945">
    <property type="component" value="Unassembled WGS sequence"/>
</dbReference>
<gene>
    <name evidence="2" type="ORF">CEXT_585201</name>
</gene>
<organism evidence="2 3">
    <name type="scientific">Caerostris extrusa</name>
    <name type="common">Bark spider</name>
    <name type="synonym">Caerostris bankana</name>
    <dbReference type="NCBI Taxonomy" id="172846"/>
    <lineage>
        <taxon>Eukaryota</taxon>
        <taxon>Metazoa</taxon>
        <taxon>Ecdysozoa</taxon>
        <taxon>Arthropoda</taxon>
        <taxon>Chelicerata</taxon>
        <taxon>Arachnida</taxon>
        <taxon>Araneae</taxon>
        <taxon>Araneomorphae</taxon>
        <taxon>Entelegynae</taxon>
        <taxon>Araneoidea</taxon>
        <taxon>Araneidae</taxon>
        <taxon>Caerostris</taxon>
    </lineage>
</organism>
<comment type="caution">
    <text evidence="2">The sequence shown here is derived from an EMBL/GenBank/DDBJ whole genome shotgun (WGS) entry which is preliminary data.</text>
</comment>
<accession>A0AAV4QMC2</accession>